<keyword evidence="1" id="KW-0862">Zinc</keyword>
<dbReference type="GO" id="GO:0016567">
    <property type="term" value="P:protein ubiquitination"/>
    <property type="evidence" value="ECO:0007669"/>
    <property type="project" value="UniProtKB-UniRule"/>
</dbReference>
<dbReference type="PANTHER" id="PTHR21497">
    <property type="entry name" value="UBIQUITIN LIGASE E3 ALPHA-RELATED"/>
    <property type="match status" value="1"/>
</dbReference>
<feature type="compositionally biased region" description="Polar residues" evidence="2">
    <location>
        <begin position="210"/>
        <end position="224"/>
    </location>
</feature>
<feature type="region of interest" description="Disordered" evidence="2">
    <location>
        <begin position="205"/>
        <end position="231"/>
    </location>
</feature>
<dbReference type="STRING" id="105785.A0A2J7PBL8"/>
<evidence type="ECO:0000256" key="1">
    <source>
        <dbReference type="RuleBase" id="RU366018"/>
    </source>
</evidence>
<reference evidence="4 5" key="1">
    <citation type="submission" date="2017-12" db="EMBL/GenBank/DDBJ databases">
        <title>Hemimetabolous genomes reveal molecular basis of termite eusociality.</title>
        <authorList>
            <person name="Harrison M.C."/>
            <person name="Jongepier E."/>
            <person name="Robertson H.M."/>
            <person name="Arning N."/>
            <person name="Bitard-Feildel T."/>
            <person name="Chao H."/>
            <person name="Childers C.P."/>
            <person name="Dinh H."/>
            <person name="Doddapaneni H."/>
            <person name="Dugan S."/>
            <person name="Gowin J."/>
            <person name="Greiner C."/>
            <person name="Han Y."/>
            <person name="Hu H."/>
            <person name="Hughes D.S.T."/>
            <person name="Huylmans A.-K."/>
            <person name="Kemena C."/>
            <person name="Kremer L.P.M."/>
            <person name="Lee S.L."/>
            <person name="Lopez-Ezquerra A."/>
            <person name="Mallet L."/>
            <person name="Monroy-Kuhn J.M."/>
            <person name="Moser A."/>
            <person name="Murali S.C."/>
            <person name="Muzny D.M."/>
            <person name="Otani S."/>
            <person name="Piulachs M.-D."/>
            <person name="Poelchau M."/>
            <person name="Qu J."/>
            <person name="Schaub F."/>
            <person name="Wada-Katsumata A."/>
            <person name="Worley K.C."/>
            <person name="Xie Q."/>
            <person name="Ylla G."/>
            <person name="Poulsen M."/>
            <person name="Gibbs R.A."/>
            <person name="Schal C."/>
            <person name="Richards S."/>
            <person name="Belles X."/>
            <person name="Korb J."/>
            <person name="Bornberg-Bauer E."/>
        </authorList>
    </citation>
    <scope>NUCLEOTIDE SEQUENCE [LARGE SCALE GENOMIC DNA]</scope>
    <source>
        <tissue evidence="4">Whole body</tissue>
    </source>
</reference>
<feature type="compositionally biased region" description="Polar residues" evidence="2">
    <location>
        <begin position="150"/>
        <end position="162"/>
    </location>
</feature>
<dbReference type="PANTHER" id="PTHR21497:SF39">
    <property type="entry name" value="E3 UBIQUITIN-PROTEIN LIGASE UBR3"/>
    <property type="match status" value="1"/>
</dbReference>
<keyword evidence="1" id="KW-0863">Zinc-finger</keyword>
<dbReference type="InParanoid" id="A0A2J7PBL8"/>
<dbReference type="GO" id="GO:0071596">
    <property type="term" value="P:ubiquitin-dependent protein catabolic process via the N-end rule pathway"/>
    <property type="evidence" value="ECO:0007669"/>
    <property type="project" value="UniProtKB-UniRule"/>
</dbReference>
<organism evidence="4 5">
    <name type="scientific">Cryptotermes secundus</name>
    <dbReference type="NCBI Taxonomy" id="105785"/>
    <lineage>
        <taxon>Eukaryota</taxon>
        <taxon>Metazoa</taxon>
        <taxon>Ecdysozoa</taxon>
        <taxon>Arthropoda</taxon>
        <taxon>Hexapoda</taxon>
        <taxon>Insecta</taxon>
        <taxon>Pterygota</taxon>
        <taxon>Neoptera</taxon>
        <taxon>Polyneoptera</taxon>
        <taxon>Dictyoptera</taxon>
        <taxon>Blattodea</taxon>
        <taxon>Blattoidea</taxon>
        <taxon>Termitoidae</taxon>
        <taxon>Kalotermitidae</taxon>
        <taxon>Cryptotermitinae</taxon>
        <taxon>Cryptotermes</taxon>
    </lineage>
</organism>
<feature type="region of interest" description="Disordered" evidence="2">
    <location>
        <begin position="149"/>
        <end position="183"/>
    </location>
</feature>
<dbReference type="GO" id="GO:0000151">
    <property type="term" value="C:ubiquitin ligase complex"/>
    <property type="evidence" value="ECO:0007669"/>
    <property type="project" value="TreeGrafter"/>
</dbReference>
<dbReference type="GO" id="GO:0005737">
    <property type="term" value="C:cytoplasm"/>
    <property type="evidence" value="ECO:0007669"/>
    <property type="project" value="TreeGrafter"/>
</dbReference>
<dbReference type="Proteomes" id="UP000235965">
    <property type="component" value="Unassembled WGS sequence"/>
</dbReference>
<dbReference type="UniPathway" id="UPA00143"/>
<feature type="region of interest" description="Disordered" evidence="2">
    <location>
        <begin position="264"/>
        <end position="290"/>
    </location>
</feature>
<dbReference type="SUPFAM" id="SSF57850">
    <property type="entry name" value="RING/U-box"/>
    <property type="match status" value="1"/>
</dbReference>
<keyword evidence="5" id="KW-1185">Reference proteome</keyword>
<dbReference type="GO" id="GO:0061630">
    <property type="term" value="F:ubiquitin protein ligase activity"/>
    <property type="evidence" value="ECO:0007669"/>
    <property type="project" value="UniProtKB-UniRule"/>
</dbReference>
<feature type="domain" description="E3 ubiquitin-protein ligase UBR-like C-terminal" evidence="3">
    <location>
        <begin position="527"/>
        <end position="1016"/>
    </location>
</feature>
<dbReference type="InterPro" id="IPR039164">
    <property type="entry name" value="UBR1-like"/>
</dbReference>
<dbReference type="InterPro" id="IPR013083">
    <property type="entry name" value="Znf_RING/FYVE/PHD"/>
</dbReference>
<proteinExistence type="inferred from homology"/>
<comment type="pathway">
    <text evidence="1">Protein modification; protein ubiquitination.</text>
</comment>
<dbReference type="InterPro" id="IPR044046">
    <property type="entry name" value="E3_ligase_UBR-like_C"/>
</dbReference>
<evidence type="ECO:0000259" key="3">
    <source>
        <dbReference type="Pfam" id="PF18995"/>
    </source>
</evidence>
<dbReference type="EMBL" id="NEVH01027081">
    <property type="protein sequence ID" value="PNF13736.1"/>
    <property type="molecule type" value="Genomic_DNA"/>
</dbReference>
<dbReference type="EC" id="2.3.2.27" evidence="1"/>
<name>A0A2J7PBL8_9NEOP</name>
<gene>
    <name evidence="4" type="ORF">B7P43_G14219</name>
</gene>
<comment type="caution">
    <text evidence="4">The sequence shown here is derived from an EMBL/GenBank/DDBJ whole genome shotgun (WGS) entry which is preliminary data.</text>
</comment>
<keyword evidence="1" id="KW-0479">Metal-binding</keyword>
<comment type="catalytic activity">
    <reaction evidence="1">
        <text>S-ubiquitinyl-[E2 ubiquitin-conjugating enzyme]-L-cysteine + [acceptor protein]-L-lysine = [E2 ubiquitin-conjugating enzyme]-L-cysteine + N(6)-ubiquitinyl-[acceptor protein]-L-lysine.</text>
        <dbReference type="EC" id="2.3.2.27"/>
    </reaction>
</comment>
<keyword evidence="1" id="KW-0808">Transferase</keyword>
<dbReference type="GO" id="GO:0008270">
    <property type="term" value="F:zinc ion binding"/>
    <property type="evidence" value="ECO:0007669"/>
    <property type="project" value="UniProtKB-UniRule"/>
</dbReference>
<accession>A0A2J7PBL8</accession>
<evidence type="ECO:0000313" key="4">
    <source>
        <dbReference type="EMBL" id="PNF13736.1"/>
    </source>
</evidence>
<dbReference type="OrthoDB" id="15304at2759"/>
<comment type="function">
    <text evidence="1">Ubiquitin ligase protein which is a component of the N-end rule pathway. Recognizes and binds to proteins bearing specific N-terminal residues that are destabilizing according to the N-end rule, leading to their ubiquitination and subsequent degradation.</text>
</comment>
<dbReference type="Pfam" id="PF18995">
    <property type="entry name" value="PRT6_C"/>
    <property type="match status" value="1"/>
</dbReference>
<dbReference type="Gene3D" id="3.30.40.10">
    <property type="entry name" value="Zinc/RING finger domain, C3HC4 (zinc finger)"/>
    <property type="match status" value="1"/>
</dbReference>
<dbReference type="AlphaFoldDB" id="A0A2J7PBL8"/>
<sequence>MVGGTSSVLMLEGTSVPALDINSSYGENSLALTVPQRDVVVVSSPDSPRENGAALPSIQRHLAVLAGTEVVPASTSSGSSAGPSVSQPALPDVPQHLAVLAGTEIVPATSTGLSGASTTDLSVVPGYHYMPNAVPVTVHGAHNQIALAPHNSSEVVPASSGSRKGLLKPRRHVTPGPPSSPEIVEMNESIISLLLKLHSLLSGAPDSYNPDESSSNNSANQSPDSRIGDGPHFIGMLLRRISALDPLCKDDVKQTRCRLWPQAKVHDDEDQRQKDAKEKERKQRAKERQQKVMEQFASQQKIFLDNIQEKDDEDLAGMDCTEEQRPTLSASMPKYQCVICGQLTHSTAAEPMGVVVLLQSTSVLGHKRRLTDRPVLPTSEEERQNLWRDDTLASHFDRRMEELSRQFDALLWQLTVNLGWEGGIYVQTCGHHLHLQCLSSYLNSLRSQQRQQNLSVERGEYLCPVCRQLSNSVLPLSPQLGECSAVVRSQPANLDSLAIEIIRLLNEIKCAPDDSSLGEALGKAMEDMTNSTYHKFKQRSRAPTSHSVFLFVTSIARTNLEVELVQKGNSLVTCASSCGFASGSASWTADSGLGAASGSVSGTDTVLIDNIPVPLTSKRSCIVPLLHVLAVHSRILLSWPVWHTFEQLAGVWLEPREPLALTPYEREVPLLLQDPTALLIQFILLLPLHVDQSIFSCIVKVLYNLLYVQVAMQLSCHMTDAERAKWHASQFGQLSSHEGMMSLDSVMALIIGLLEQTHLYQLEDQNCSVRETGTNMVVSQAERERVEMKIQELCLPFLRIVALLRHHLYNQNLPDITSPESEFVGLVYYLELVTEGMDLNRFNAAVALNWPASGSETGQSWCGELVVFVNLSQISAHNILIDHHITWHRPRLLRLPHLYDTIFQYYHRKQCNQCHSVPREISICLLCGTVVCLKESCCKQSNVCEAVQHSIDCGGGTGIFLVVTSSCIIVIRDKRACLWGCVYLDSFGEEDRDLKRGKPLYLSRSRYWLLEQQWLSIRFDHTVRKWIWHRDGL</sequence>
<keyword evidence="1" id="KW-0833">Ubl conjugation pathway</keyword>
<comment type="similarity">
    <text evidence="1">Belongs to the E3 ubiquitin-protein ligase UBR1-like family.</text>
</comment>
<protein>
    <recommendedName>
        <fullName evidence="1">E3 ubiquitin-protein ligase</fullName>
        <ecNumber evidence="1">2.3.2.27</ecNumber>
    </recommendedName>
</protein>
<evidence type="ECO:0000256" key="2">
    <source>
        <dbReference type="SAM" id="MobiDB-lite"/>
    </source>
</evidence>
<evidence type="ECO:0000313" key="5">
    <source>
        <dbReference type="Proteomes" id="UP000235965"/>
    </source>
</evidence>